<dbReference type="InterPro" id="IPR029281">
    <property type="entry name" value="FAM194_C"/>
</dbReference>
<feature type="compositionally biased region" description="Polar residues" evidence="1">
    <location>
        <begin position="100"/>
        <end position="111"/>
    </location>
</feature>
<dbReference type="EMBL" id="CAXAJV020001293">
    <property type="protein sequence ID" value="CAL7943772.1"/>
    <property type="molecule type" value="Genomic_DNA"/>
</dbReference>
<evidence type="ECO:0000259" key="2">
    <source>
        <dbReference type="Pfam" id="PF14977"/>
    </source>
</evidence>
<sequence length="282" mass="32967">MYTVFSPGGKDRMGVERRSQILAVFDTVGNGAVFNENGATRLSYNQIGGISRDNPTGVPFMWKWNVREKKPVTKIVYVEKPAEHLEKLLCPSTKTILKNSGSPEALTSQASSRHKEKKVEEQKPVIREYQEEEEEVESGYVEGKSRVIVNDIYPNYPQDKLHFKTICLSVNHYISLRILNRSNINLRFFAEKKTIKIELGTFLNLNKKVETYYVDSSLKEDVLKCRFERLLSSRFKMDSSMYDLIKEFRKVKKSARQRKLMMDKYRPYLRDWLKSGTRCRPR</sequence>
<comment type="caution">
    <text evidence="3">The sequence shown here is derived from an EMBL/GenBank/DDBJ whole genome shotgun (WGS) entry which is preliminary data.</text>
</comment>
<evidence type="ECO:0000313" key="4">
    <source>
        <dbReference type="Proteomes" id="UP001642520"/>
    </source>
</evidence>
<keyword evidence="4" id="KW-1185">Reference proteome</keyword>
<dbReference type="PANTHER" id="PTHR23093">
    <property type="entry name" value="SIMILAR TO CHROMOSOME 3 OPEN READING FRAME 20"/>
    <property type="match status" value="1"/>
</dbReference>
<dbReference type="PANTHER" id="PTHR23093:SF16">
    <property type="entry name" value="FAM194 C-TERMINAL DOMAIN-CONTAINING PROTEIN"/>
    <property type="match status" value="1"/>
</dbReference>
<protein>
    <recommendedName>
        <fullName evidence="2">FAM194 C-terminal domain-containing protein</fullName>
    </recommendedName>
</protein>
<accession>A0ABP1NTU1</accession>
<name>A0ABP1NTU1_XYLVO</name>
<feature type="compositionally biased region" description="Basic and acidic residues" evidence="1">
    <location>
        <begin position="117"/>
        <end position="126"/>
    </location>
</feature>
<dbReference type="Proteomes" id="UP001642520">
    <property type="component" value="Unassembled WGS sequence"/>
</dbReference>
<gene>
    <name evidence="3" type="ORF">XYLVIOL_LOCUS6281</name>
</gene>
<organism evidence="3 4">
    <name type="scientific">Xylocopa violacea</name>
    <name type="common">Violet carpenter bee</name>
    <name type="synonym">Apis violacea</name>
    <dbReference type="NCBI Taxonomy" id="135666"/>
    <lineage>
        <taxon>Eukaryota</taxon>
        <taxon>Metazoa</taxon>
        <taxon>Ecdysozoa</taxon>
        <taxon>Arthropoda</taxon>
        <taxon>Hexapoda</taxon>
        <taxon>Insecta</taxon>
        <taxon>Pterygota</taxon>
        <taxon>Neoptera</taxon>
        <taxon>Endopterygota</taxon>
        <taxon>Hymenoptera</taxon>
        <taxon>Apocrita</taxon>
        <taxon>Aculeata</taxon>
        <taxon>Apoidea</taxon>
        <taxon>Anthophila</taxon>
        <taxon>Apidae</taxon>
        <taxon>Xylocopa</taxon>
        <taxon>Xylocopa</taxon>
    </lineage>
</organism>
<evidence type="ECO:0000313" key="3">
    <source>
        <dbReference type="EMBL" id="CAL7943772.1"/>
    </source>
</evidence>
<reference evidence="3 4" key="1">
    <citation type="submission" date="2024-08" db="EMBL/GenBank/DDBJ databases">
        <authorList>
            <person name="Will J Nash"/>
            <person name="Angela Man"/>
            <person name="Seanna McTaggart"/>
            <person name="Kendall Baker"/>
            <person name="Tom Barker"/>
            <person name="Leah Catchpole"/>
            <person name="Alex Durrant"/>
            <person name="Karim Gharbi"/>
            <person name="Naomi Irish"/>
            <person name="Gemy Kaithakottil"/>
            <person name="Debby Ku"/>
            <person name="Aaliyah Providence"/>
            <person name="Felix Shaw"/>
            <person name="David Swarbreck"/>
            <person name="Chris Watkins"/>
            <person name="Ann M. McCartney"/>
            <person name="Giulio Formenti"/>
            <person name="Alice Mouton"/>
            <person name="Noel Vella"/>
            <person name="Bjorn M von Reumont"/>
            <person name="Adriana Vella"/>
            <person name="Wilfried Haerty"/>
        </authorList>
    </citation>
    <scope>NUCLEOTIDE SEQUENCE [LARGE SCALE GENOMIC DNA]</scope>
</reference>
<feature type="domain" description="FAM194 C-terminal" evidence="2">
    <location>
        <begin position="162"/>
        <end position="221"/>
    </location>
</feature>
<evidence type="ECO:0000256" key="1">
    <source>
        <dbReference type="SAM" id="MobiDB-lite"/>
    </source>
</evidence>
<feature type="region of interest" description="Disordered" evidence="1">
    <location>
        <begin position="100"/>
        <end position="126"/>
    </location>
</feature>
<dbReference type="Pfam" id="PF14977">
    <property type="entry name" value="FAM194"/>
    <property type="match status" value="1"/>
</dbReference>
<proteinExistence type="predicted"/>